<keyword evidence="1" id="KW-0472">Membrane</keyword>
<sequence length="74" mass="8092">MAPSILSYMALGAFVRYFQYGLTGRKIYTDGIPLFLYTTGWTAICCGGLGYGINKLAETKKQALERKSAANMDA</sequence>
<evidence type="ECO:0000313" key="2">
    <source>
        <dbReference type="EMBL" id="ODQ75712.1"/>
    </source>
</evidence>
<dbReference type="AlphaFoldDB" id="A0A1E3QF42"/>
<keyword evidence="1" id="KW-0812">Transmembrane</keyword>
<reference evidence="2 3" key="1">
    <citation type="journal article" date="2016" name="Proc. Natl. Acad. Sci. U.S.A.">
        <title>Comparative genomics of biotechnologically important yeasts.</title>
        <authorList>
            <person name="Riley R."/>
            <person name="Haridas S."/>
            <person name="Wolfe K.H."/>
            <person name="Lopes M.R."/>
            <person name="Hittinger C.T."/>
            <person name="Goeker M."/>
            <person name="Salamov A.A."/>
            <person name="Wisecaver J.H."/>
            <person name="Long T.M."/>
            <person name="Calvey C.H."/>
            <person name="Aerts A.L."/>
            <person name="Barry K.W."/>
            <person name="Choi C."/>
            <person name="Clum A."/>
            <person name="Coughlan A.Y."/>
            <person name="Deshpande S."/>
            <person name="Douglass A.P."/>
            <person name="Hanson S.J."/>
            <person name="Klenk H.-P."/>
            <person name="LaButti K.M."/>
            <person name="Lapidus A."/>
            <person name="Lindquist E.A."/>
            <person name="Lipzen A.M."/>
            <person name="Meier-Kolthoff J.P."/>
            <person name="Ohm R.A."/>
            <person name="Otillar R.P."/>
            <person name="Pangilinan J.L."/>
            <person name="Peng Y."/>
            <person name="Rokas A."/>
            <person name="Rosa C.A."/>
            <person name="Scheuner C."/>
            <person name="Sibirny A.A."/>
            <person name="Slot J.C."/>
            <person name="Stielow J.B."/>
            <person name="Sun H."/>
            <person name="Kurtzman C.P."/>
            <person name="Blackwell M."/>
            <person name="Grigoriev I.V."/>
            <person name="Jeffries T.W."/>
        </authorList>
    </citation>
    <scope>NUCLEOTIDE SEQUENCE [LARGE SCALE GENOMIC DNA]</scope>
    <source>
        <strain evidence="2 3">NRRL Y-11557</strain>
    </source>
</reference>
<gene>
    <name evidence="2" type="ORF">LIPSTDRAFT_68322</name>
</gene>
<dbReference type="OrthoDB" id="10276439at2759"/>
<feature type="transmembrane region" description="Helical" evidence="1">
    <location>
        <begin position="34"/>
        <end position="53"/>
    </location>
</feature>
<accession>A0A1E3QF42</accession>
<organism evidence="2 3">
    <name type="scientific">Lipomyces starkeyi NRRL Y-11557</name>
    <dbReference type="NCBI Taxonomy" id="675824"/>
    <lineage>
        <taxon>Eukaryota</taxon>
        <taxon>Fungi</taxon>
        <taxon>Dikarya</taxon>
        <taxon>Ascomycota</taxon>
        <taxon>Saccharomycotina</taxon>
        <taxon>Lipomycetes</taxon>
        <taxon>Lipomycetales</taxon>
        <taxon>Lipomycetaceae</taxon>
        <taxon>Lipomyces</taxon>
    </lineage>
</organism>
<dbReference type="EMBL" id="KV454290">
    <property type="protein sequence ID" value="ODQ75712.1"/>
    <property type="molecule type" value="Genomic_DNA"/>
</dbReference>
<keyword evidence="3" id="KW-1185">Reference proteome</keyword>
<dbReference type="Proteomes" id="UP000094385">
    <property type="component" value="Unassembled WGS sequence"/>
</dbReference>
<protein>
    <submittedName>
        <fullName evidence="2">Uncharacterized protein</fullName>
    </submittedName>
</protein>
<keyword evidence="1" id="KW-1133">Transmembrane helix</keyword>
<evidence type="ECO:0000313" key="3">
    <source>
        <dbReference type="Proteomes" id="UP000094385"/>
    </source>
</evidence>
<proteinExistence type="predicted"/>
<evidence type="ECO:0000256" key="1">
    <source>
        <dbReference type="SAM" id="Phobius"/>
    </source>
</evidence>
<name>A0A1E3QF42_LIPST</name>